<comment type="caution">
    <text evidence="2">The sequence shown here is derived from an EMBL/GenBank/DDBJ whole genome shotgun (WGS) entry which is preliminary data.</text>
</comment>
<keyword evidence="3" id="KW-1185">Reference proteome</keyword>
<feature type="compositionally biased region" description="Basic and acidic residues" evidence="1">
    <location>
        <begin position="343"/>
        <end position="366"/>
    </location>
</feature>
<dbReference type="EMBL" id="JBCNJP010000008">
    <property type="protein sequence ID" value="KAK9074316.1"/>
    <property type="molecule type" value="Genomic_DNA"/>
</dbReference>
<feature type="region of interest" description="Disordered" evidence="1">
    <location>
        <begin position="1"/>
        <end position="31"/>
    </location>
</feature>
<dbReference type="PANTHER" id="PTHR34835:SF90">
    <property type="entry name" value="AMINOTRANSFERASE-LIKE PLANT MOBILE DOMAIN-CONTAINING PROTEIN"/>
    <property type="match status" value="1"/>
</dbReference>
<protein>
    <submittedName>
        <fullName evidence="2">Uncharacterized protein</fullName>
    </submittedName>
</protein>
<organism evidence="2 3">
    <name type="scientific">Deinandra increscens subsp. villosa</name>
    <dbReference type="NCBI Taxonomy" id="3103831"/>
    <lineage>
        <taxon>Eukaryota</taxon>
        <taxon>Viridiplantae</taxon>
        <taxon>Streptophyta</taxon>
        <taxon>Embryophyta</taxon>
        <taxon>Tracheophyta</taxon>
        <taxon>Spermatophyta</taxon>
        <taxon>Magnoliopsida</taxon>
        <taxon>eudicotyledons</taxon>
        <taxon>Gunneridae</taxon>
        <taxon>Pentapetalae</taxon>
        <taxon>asterids</taxon>
        <taxon>campanulids</taxon>
        <taxon>Asterales</taxon>
        <taxon>Asteraceae</taxon>
        <taxon>Asteroideae</taxon>
        <taxon>Heliantheae alliance</taxon>
        <taxon>Madieae</taxon>
        <taxon>Madiinae</taxon>
        <taxon>Deinandra</taxon>
    </lineage>
</organism>
<feature type="region of interest" description="Disordered" evidence="1">
    <location>
        <begin position="343"/>
        <end position="374"/>
    </location>
</feature>
<name>A0AAP0DH02_9ASTR</name>
<evidence type="ECO:0000313" key="2">
    <source>
        <dbReference type="EMBL" id="KAK9074316.1"/>
    </source>
</evidence>
<dbReference type="Proteomes" id="UP001408789">
    <property type="component" value="Unassembled WGS sequence"/>
</dbReference>
<evidence type="ECO:0000313" key="3">
    <source>
        <dbReference type="Proteomes" id="UP001408789"/>
    </source>
</evidence>
<feature type="compositionally biased region" description="Basic and acidic residues" evidence="1">
    <location>
        <begin position="277"/>
        <end position="289"/>
    </location>
</feature>
<sequence length="640" mass="72130">MKGNGNRKVAVANDKNLRKRSRPDDNNADDTDVNVKIINLMSGKGKKAKVEDKQSGDVHGEEWDDDVVEWRDRYDTKLISPKQIVDEIEDSEDEDTFIFRLDFLMLVLTVLVECYAQGSCREHILDLITRGLPFERVNWCEYIVDSIKYCKDNWRPEDPAYQFAGPLTILTMLYVDKIECPGVNIDPKVNAITFWTMKRLKARQDREISHGGFVNEEDSSVGLKNDNDVVHAGAVNEEDSSGGFKKDNDVVHAGSVNEEDSSVGLKKDNDVVNAVHEEDISDGSKKANDVVKSGTEDTSVETIRAGVQKGEAENQREPAIDPKAPNGKVEVLFRTPAAEYKKEKTKGCEAESSHVVDSRKPNDGDRSQGSGGGYVLDGLPDYSLGVSQIPIPYTEVNENDEDEVHITDRDLLKSFDEVFDKGNNKIPITLSSLGFPVGLEIRDEIKNDDQRGQVEENQPVVPIYAIPIAAEPMLTVERMEALRRNPVREAMLGAACRSPFLDRAVIVDNPLSKEEKDEWKWLFREDNLQFQLFSGKKGVEKFKSEVVFQSGNKVEVGKELMRTLDLESRVDRKVLDAWVEVQNFKERFRSSSTPHRLFCGTNLMGGMVLRDLLSTHEQRMDRLVKEMDKVVNDVNLTVQS</sequence>
<accession>A0AAP0DH02</accession>
<evidence type="ECO:0000256" key="1">
    <source>
        <dbReference type="SAM" id="MobiDB-lite"/>
    </source>
</evidence>
<dbReference type="AlphaFoldDB" id="A0AAP0DH02"/>
<reference evidence="2 3" key="1">
    <citation type="submission" date="2024-04" db="EMBL/GenBank/DDBJ databases">
        <title>The reference genome of an endangered Asteraceae, Deinandra increscens subsp. villosa, native to the Central Coast of California.</title>
        <authorList>
            <person name="Guilliams M."/>
            <person name="Hasenstab-Lehman K."/>
            <person name="Meyer R."/>
            <person name="Mcevoy S."/>
        </authorList>
    </citation>
    <scope>NUCLEOTIDE SEQUENCE [LARGE SCALE GENOMIC DNA]</scope>
    <source>
        <tissue evidence="2">Leaf</tissue>
    </source>
</reference>
<dbReference type="PANTHER" id="PTHR34835">
    <property type="entry name" value="OS07G0283600 PROTEIN-RELATED"/>
    <property type="match status" value="1"/>
</dbReference>
<proteinExistence type="predicted"/>
<gene>
    <name evidence="2" type="ORF">SSX86_006914</name>
</gene>
<feature type="region of interest" description="Disordered" evidence="1">
    <location>
        <begin position="277"/>
        <end position="299"/>
    </location>
</feature>